<sequence length="120" mass="13898">MKYNPDFHHRRSIRLKGYDYSKAGLYFITIWCKKRQCFFGEILKNGTEQVMSLSKFGIIAKDCWFKIPSHYPNVVLHEFVVMPNPIHGIIEIAVGANDHSPLRRGKSIFRSPSRKIGGYP</sequence>
<gene>
    <name evidence="1" type="ORF">C8N25_13429</name>
</gene>
<comment type="caution">
    <text evidence="1">The sequence shown here is derived from an EMBL/GenBank/DDBJ whole genome shotgun (WGS) entry which is preliminary data.</text>
</comment>
<evidence type="ECO:0000313" key="1">
    <source>
        <dbReference type="EMBL" id="REG78426.1"/>
    </source>
</evidence>
<dbReference type="EMBL" id="QUNF01000034">
    <property type="protein sequence ID" value="REG78426.1"/>
    <property type="molecule type" value="Genomic_DNA"/>
</dbReference>
<organism evidence="1 2">
    <name type="scientific">Algoriphagus antarcticus</name>
    <dbReference type="NCBI Taxonomy" id="238540"/>
    <lineage>
        <taxon>Bacteria</taxon>
        <taxon>Pseudomonadati</taxon>
        <taxon>Bacteroidota</taxon>
        <taxon>Cytophagia</taxon>
        <taxon>Cytophagales</taxon>
        <taxon>Cyclobacteriaceae</taxon>
        <taxon>Algoriphagus</taxon>
    </lineage>
</organism>
<proteinExistence type="predicted"/>
<dbReference type="GO" id="GO:0006313">
    <property type="term" value="P:DNA transposition"/>
    <property type="evidence" value="ECO:0007669"/>
    <property type="project" value="InterPro"/>
</dbReference>
<dbReference type="GO" id="GO:0043565">
    <property type="term" value="F:sequence-specific DNA binding"/>
    <property type="evidence" value="ECO:0007669"/>
    <property type="project" value="TreeGrafter"/>
</dbReference>
<accession>A0A3E0D6Y5</accession>
<dbReference type="Gene3D" id="3.30.70.1290">
    <property type="entry name" value="Transposase IS200-like"/>
    <property type="match status" value="1"/>
</dbReference>
<dbReference type="Proteomes" id="UP000256405">
    <property type="component" value="Unassembled WGS sequence"/>
</dbReference>
<dbReference type="RefSeq" id="WP_205635898.1">
    <property type="nucleotide sequence ID" value="NZ_MSSW01000073.1"/>
</dbReference>
<keyword evidence="2" id="KW-1185">Reference proteome</keyword>
<protein>
    <recommendedName>
        <fullName evidence="3">Transposase IS200-like domain-containing protein</fullName>
    </recommendedName>
</protein>
<dbReference type="InterPro" id="IPR036515">
    <property type="entry name" value="Transposase_17_sf"/>
</dbReference>
<dbReference type="GO" id="GO:0004803">
    <property type="term" value="F:transposase activity"/>
    <property type="evidence" value="ECO:0007669"/>
    <property type="project" value="InterPro"/>
</dbReference>
<evidence type="ECO:0008006" key="3">
    <source>
        <dbReference type="Google" id="ProtNLM"/>
    </source>
</evidence>
<name>A0A3E0D6Y5_9BACT</name>
<evidence type="ECO:0000313" key="2">
    <source>
        <dbReference type="Proteomes" id="UP000256405"/>
    </source>
</evidence>
<dbReference type="AlphaFoldDB" id="A0A3E0D6Y5"/>
<dbReference type="InterPro" id="IPR052715">
    <property type="entry name" value="RAYT_transposase"/>
</dbReference>
<reference evidence="1 2" key="1">
    <citation type="submission" date="2018-08" db="EMBL/GenBank/DDBJ databases">
        <title>Genomic Encyclopedia of Archaeal and Bacterial Type Strains, Phase II (KMG-II): from individual species to whole genera.</title>
        <authorList>
            <person name="Goeker M."/>
        </authorList>
    </citation>
    <scope>NUCLEOTIDE SEQUENCE [LARGE SCALE GENOMIC DNA]</scope>
    <source>
        <strain evidence="1 2">DSM 15986</strain>
    </source>
</reference>
<dbReference type="PANTHER" id="PTHR36966">
    <property type="entry name" value="REP-ASSOCIATED TYROSINE TRANSPOSASE"/>
    <property type="match status" value="1"/>
</dbReference>
<dbReference type="SUPFAM" id="SSF143422">
    <property type="entry name" value="Transposase IS200-like"/>
    <property type="match status" value="1"/>
</dbReference>
<dbReference type="PANTHER" id="PTHR36966:SF1">
    <property type="entry name" value="REP-ASSOCIATED TYROSINE TRANSPOSASE"/>
    <property type="match status" value="1"/>
</dbReference>